<dbReference type="RefSeq" id="WP_114300343.1">
    <property type="nucleotide sequence ID" value="NZ_QPJT01000047.1"/>
</dbReference>
<evidence type="ECO:0000313" key="2">
    <source>
        <dbReference type="EMBL" id="RCX07898.1"/>
    </source>
</evidence>
<gene>
    <name evidence="2" type="ORF">DFR58_14718</name>
</gene>
<dbReference type="AlphaFoldDB" id="A0A369AHT2"/>
<evidence type="ECO:0000313" key="3">
    <source>
        <dbReference type="Proteomes" id="UP000253034"/>
    </source>
</evidence>
<keyword evidence="3" id="KW-1185">Reference proteome</keyword>
<evidence type="ECO:0000256" key="1">
    <source>
        <dbReference type="SAM" id="MobiDB-lite"/>
    </source>
</evidence>
<name>A0A369AHT2_9FIRM</name>
<protein>
    <submittedName>
        <fullName evidence="2">Uncharacterized protein</fullName>
    </submittedName>
</protein>
<dbReference type="EMBL" id="QPJT01000047">
    <property type="protein sequence ID" value="RCX07898.1"/>
    <property type="molecule type" value="Genomic_DNA"/>
</dbReference>
<accession>A0A369AHT2</accession>
<organism evidence="2 3">
    <name type="scientific">Anaerobacterium chartisolvens</name>
    <dbReference type="NCBI Taxonomy" id="1297424"/>
    <lineage>
        <taxon>Bacteria</taxon>
        <taxon>Bacillati</taxon>
        <taxon>Bacillota</taxon>
        <taxon>Clostridia</taxon>
        <taxon>Eubacteriales</taxon>
        <taxon>Oscillospiraceae</taxon>
        <taxon>Anaerobacterium</taxon>
    </lineage>
</organism>
<sequence>MDKSKIPSINLKSVFYGHSVKKIVEWLEQLSLISDAEIYDMRHISWNEAVDVIARFYEAAETRTLVHARLINDFPEKSCIGPAKTEEILGCSTTERKRWEDEGRLPALDYFNVGSKRKPIWASMYCRRTIESLTDETVESWREEHSAALRESRISKIKEVFRSRNVIVQALRPNEKVYPIHGPVLVDSGKLDAFWEEYRDKVPWGWDEIKHIVVMLDFNTNEVLHIKVNKGQANRGDRSGPDHETSAGSAAV</sequence>
<feature type="region of interest" description="Disordered" evidence="1">
    <location>
        <begin position="231"/>
        <end position="252"/>
    </location>
</feature>
<reference evidence="2 3" key="1">
    <citation type="submission" date="2018-07" db="EMBL/GenBank/DDBJ databases">
        <title>Genomic Encyclopedia of Type Strains, Phase IV (KMG-IV): sequencing the most valuable type-strain genomes for metagenomic binning, comparative biology and taxonomic classification.</title>
        <authorList>
            <person name="Goeker M."/>
        </authorList>
    </citation>
    <scope>NUCLEOTIDE SEQUENCE [LARGE SCALE GENOMIC DNA]</scope>
    <source>
        <strain evidence="2 3">DSM 27016</strain>
    </source>
</reference>
<dbReference type="Proteomes" id="UP000253034">
    <property type="component" value="Unassembled WGS sequence"/>
</dbReference>
<proteinExistence type="predicted"/>
<comment type="caution">
    <text evidence="2">The sequence shown here is derived from an EMBL/GenBank/DDBJ whole genome shotgun (WGS) entry which is preliminary data.</text>
</comment>
<dbReference type="OrthoDB" id="5458416at2"/>
<feature type="compositionally biased region" description="Basic and acidic residues" evidence="1">
    <location>
        <begin position="235"/>
        <end position="245"/>
    </location>
</feature>